<dbReference type="EMBL" id="KI685127">
    <property type="protein sequence ID" value="ETK92704.1"/>
    <property type="molecule type" value="Genomic_DNA"/>
</dbReference>
<reference evidence="1" key="1">
    <citation type="submission" date="2013-11" db="EMBL/GenBank/DDBJ databases">
        <title>The Genome Sequence of Phytophthora parasitica CJ02B3.</title>
        <authorList>
            <consortium name="The Broad Institute Genomics Platform"/>
            <person name="Russ C."/>
            <person name="Tyler B."/>
            <person name="Panabieres F."/>
            <person name="Shan W."/>
            <person name="Tripathy S."/>
            <person name="Grunwald N."/>
            <person name="Machado M."/>
            <person name="Johnson C.S."/>
            <person name="Arredondo F."/>
            <person name="Hong C."/>
            <person name="Coffey M."/>
            <person name="Young S.K."/>
            <person name="Zeng Q."/>
            <person name="Gargeya S."/>
            <person name="Fitzgerald M."/>
            <person name="Abouelleil A."/>
            <person name="Alvarado L."/>
            <person name="Chapman S.B."/>
            <person name="Gainer-Dewar J."/>
            <person name="Goldberg J."/>
            <person name="Griggs A."/>
            <person name="Gujja S."/>
            <person name="Hansen M."/>
            <person name="Howarth C."/>
            <person name="Imamovic A."/>
            <person name="Ireland A."/>
            <person name="Larimer J."/>
            <person name="McCowan C."/>
            <person name="Murphy C."/>
            <person name="Pearson M."/>
            <person name="Poon T.W."/>
            <person name="Priest M."/>
            <person name="Roberts A."/>
            <person name="Saif S."/>
            <person name="Shea T."/>
            <person name="Sykes S."/>
            <person name="Wortman J."/>
            <person name="Nusbaum C."/>
            <person name="Birren B."/>
        </authorList>
    </citation>
    <scope>NUCLEOTIDE SEQUENCE [LARGE SCALE GENOMIC DNA]</scope>
    <source>
        <strain evidence="1">CJ02B3</strain>
    </source>
</reference>
<proteinExistence type="predicted"/>
<evidence type="ECO:0000313" key="1">
    <source>
        <dbReference type="EMBL" id="ETK92704.1"/>
    </source>
</evidence>
<dbReference type="AlphaFoldDB" id="W2HC27"/>
<protein>
    <submittedName>
        <fullName evidence="1">Uncharacterized protein</fullName>
    </submittedName>
</protein>
<gene>
    <name evidence="1" type="ORF">L915_03991</name>
</gene>
<dbReference type="Proteomes" id="UP000053236">
    <property type="component" value="Unassembled WGS sequence"/>
</dbReference>
<name>W2HC27_PHYNI</name>
<organism evidence="1">
    <name type="scientific">Phytophthora nicotianae</name>
    <name type="common">Potato buckeye rot agent</name>
    <name type="synonym">Phytophthora parasitica</name>
    <dbReference type="NCBI Taxonomy" id="4792"/>
    <lineage>
        <taxon>Eukaryota</taxon>
        <taxon>Sar</taxon>
        <taxon>Stramenopiles</taxon>
        <taxon>Oomycota</taxon>
        <taxon>Peronosporomycetes</taxon>
        <taxon>Peronosporales</taxon>
        <taxon>Peronosporaceae</taxon>
        <taxon>Phytophthora</taxon>
    </lineage>
</organism>
<accession>W2HC27</accession>
<sequence>MLLVAFMKLFLEDGFVLEPKDCGLPREHGIDSGAVIKYLQRTHSSGTLNDMIQRRHRLLQTPTVPDPTPGYT</sequence>